<name>A0A0A9HMT3_ARUDO</name>
<sequence>MSMVHIKIIKASKVGGIKH</sequence>
<protein>
    <submittedName>
        <fullName evidence="1">Uncharacterized protein</fullName>
    </submittedName>
</protein>
<dbReference type="AlphaFoldDB" id="A0A0A9HMT3"/>
<proteinExistence type="predicted"/>
<organism evidence="1">
    <name type="scientific">Arundo donax</name>
    <name type="common">Giant reed</name>
    <name type="synonym">Donax arundinaceus</name>
    <dbReference type="NCBI Taxonomy" id="35708"/>
    <lineage>
        <taxon>Eukaryota</taxon>
        <taxon>Viridiplantae</taxon>
        <taxon>Streptophyta</taxon>
        <taxon>Embryophyta</taxon>
        <taxon>Tracheophyta</taxon>
        <taxon>Spermatophyta</taxon>
        <taxon>Magnoliopsida</taxon>
        <taxon>Liliopsida</taxon>
        <taxon>Poales</taxon>
        <taxon>Poaceae</taxon>
        <taxon>PACMAD clade</taxon>
        <taxon>Arundinoideae</taxon>
        <taxon>Arundineae</taxon>
        <taxon>Arundo</taxon>
    </lineage>
</organism>
<accession>A0A0A9HMT3</accession>
<dbReference type="EMBL" id="GBRH01159421">
    <property type="protein sequence ID" value="JAE38475.1"/>
    <property type="molecule type" value="Transcribed_RNA"/>
</dbReference>
<reference evidence="1" key="2">
    <citation type="journal article" date="2015" name="Data Brief">
        <title>Shoot transcriptome of the giant reed, Arundo donax.</title>
        <authorList>
            <person name="Barrero R.A."/>
            <person name="Guerrero F.D."/>
            <person name="Moolhuijzen P."/>
            <person name="Goolsby J.A."/>
            <person name="Tidwell J."/>
            <person name="Bellgard S.E."/>
            <person name="Bellgard M.I."/>
        </authorList>
    </citation>
    <scope>NUCLEOTIDE SEQUENCE</scope>
    <source>
        <tissue evidence="1">Shoot tissue taken approximately 20 cm above the soil surface</tissue>
    </source>
</reference>
<reference evidence="1" key="1">
    <citation type="submission" date="2014-09" db="EMBL/GenBank/DDBJ databases">
        <authorList>
            <person name="Magalhaes I.L.F."/>
            <person name="Oliveira U."/>
            <person name="Santos F.R."/>
            <person name="Vidigal T.H.D.A."/>
            <person name="Brescovit A.D."/>
            <person name="Santos A.J."/>
        </authorList>
    </citation>
    <scope>NUCLEOTIDE SEQUENCE</scope>
    <source>
        <tissue evidence="1">Shoot tissue taken approximately 20 cm above the soil surface</tissue>
    </source>
</reference>
<evidence type="ECO:0000313" key="1">
    <source>
        <dbReference type="EMBL" id="JAE38475.1"/>
    </source>
</evidence>